<dbReference type="OrthoDB" id="2565191at2759"/>
<protein>
    <submittedName>
        <fullName evidence="2">Uncharacterized protein</fullName>
    </submittedName>
</protein>
<reference evidence="2" key="1">
    <citation type="submission" date="2021-03" db="EMBL/GenBank/DDBJ databases">
        <authorList>
            <person name="Tagirdzhanova G."/>
        </authorList>
    </citation>
    <scope>NUCLEOTIDE SEQUENCE</scope>
</reference>
<dbReference type="PANTHER" id="PTHR28054">
    <property type="entry name" value="RNA POLYMERASE I-SPECIFIC TRANSCRIPTION INITIATION FACTOR RRN10"/>
    <property type="match status" value="1"/>
</dbReference>
<organism evidence="2 3">
    <name type="scientific">Gomphillus americanus</name>
    <dbReference type="NCBI Taxonomy" id="1940652"/>
    <lineage>
        <taxon>Eukaryota</taxon>
        <taxon>Fungi</taxon>
        <taxon>Dikarya</taxon>
        <taxon>Ascomycota</taxon>
        <taxon>Pezizomycotina</taxon>
        <taxon>Lecanoromycetes</taxon>
        <taxon>OSLEUM clade</taxon>
        <taxon>Ostropomycetidae</taxon>
        <taxon>Ostropales</taxon>
        <taxon>Graphidaceae</taxon>
        <taxon>Gomphilloideae</taxon>
        <taxon>Gomphillus</taxon>
    </lineage>
</organism>
<sequence>MPLRTKRKADRDLSTDEEASDENNPPKSPRRRKANVYDAVAGRISSNGFVKDLAYGQQEAILAPEEALFKSIKAPERFQEDDFYWADRHLPPDSLPGSDLLEAIHVFASDHYQYTTLDHGYSDTKSLDGSALLALGILLEESARGVLGETGDMAFVEGQPIKNPTVASGNTMDVEQAGGPVTLIKVTASSSRDSSRRTAKRRRL</sequence>
<dbReference type="Proteomes" id="UP000664169">
    <property type="component" value="Unassembled WGS sequence"/>
</dbReference>
<dbReference type="GO" id="GO:0006360">
    <property type="term" value="P:transcription by RNA polymerase I"/>
    <property type="evidence" value="ECO:0007669"/>
    <property type="project" value="InterPro"/>
</dbReference>
<feature type="region of interest" description="Disordered" evidence="1">
    <location>
        <begin position="1"/>
        <end position="34"/>
    </location>
</feature>
<dbReference type="AlphaFoldDB" id="A0A8H3F7X6"/>
<accession>A0A8H3F7X6</accession>
<keyword evidence="3" id="KW-1185">Reference proteome</keyword>
<dbReference type="EMBL" id="CAJPDQ010000014">
    <property type="protein sequence ID" value="CAF9919368.1"/>
    <property type="molecule type" value="Genomic_DNA"/>
</dbReference>
<evidence type="ECO:0000256" key="1">
    <source>
        <dbReference type="SAM" id="MobiDB-lite"/>
    </source>
</evidence>
<evidence type="ECO:0000313" key="2">
    <source>
        <dbReference type="EMBL" id="CAF9919368.1"/>
    </source>
</evidence>
<gene>
    <name evidence="2" type="ORF">GOMPHAMPRED_001764</name>
</gene>
<dbReference type="InterPro" id="IPR022793">
    <property type="entry name" value="Rrn10"/>
</dbReference>
<comment type="caution">
    <text evidence="2">The sequence shown here is derived from an EMBL/GenBank/DDBJ whole genome shotgun (WGS) entry which is preliminary data.</text>
</comment>
<dbReference type="PANTHER" id="PTHR28054:SF1">
    <property type="entry name" value="RNA POLYMERASE I-SPECIFIC TRANSCRIPTION INITIATION FACTOR RRN10"/>
    <property type="match status" value="1"/>
</dbReference>
<name>A0A8H3F7X6_9LECA</name>
<proteinExistence type="predicted"/>
<evidence type="ECO:0000313" key="3">
    <source>
        <dbReference type="Proteomes" id="UP000664169"/>
    </source>
</evidence>